<dbReference type="InterPro" id="IPR012349">
    <property type="entry name" value="Split_barrel_FMN-bd"/>
</dbReference>
<evidence type="ECO:0000256" key="1">
    <source>
        <dbReference type="ARBA" id="ARBA00008710"/>
    </source>
</evidence>
<gene>
    <name evidence="3" type="ORF">GCM10020369_09350</name>
</gene>
<comment type="similarity">
    <text evidence="1">Belongs to the F420H(2)-dependent quinone reductase family.</text>
</comment>
<dbReference type="Gene3D" id="2.30.110.10">
    <property type="entry name" value="Electron Transport, Fmn-binding Protein, Chain A"/>
    <property type="match status" value="1"/>
</dbReference>
<evidence type="ECO:0000313" key="3">
    <source>
        <dbReference type="EMBL" id="GAA3383446.1"/>
    </source>
</evidence>
<dbReference type="Proteomes" id="UP001501676">
    <property type="component" value="Unassembled WGS sequence"/>
</dbReference>
<dbReference type="EMBL" id="BAAAYN010000005">
    <property type="protein sequence ID" value="GAA3383446.1"/>
    <property type="molecule type" value="Genomic_DNA"/>
</dbReference>
<evidence type="ECO:0000256" key="2">
    <source>
        <dbReference type="ARBA" id="ARBA00049106"/>
    </source>
</evidence>
<dbReference type="InterPro" id="IPR004378">
    <property type="entry name" value="F420H2_quin_Rdtase"/>
</dbReference>
<dbReference type="PANTHER" id="PTHR39428:SF3">
    <property type="entry name" value="DEAZAFLAVIN-DEPENDENT NITROREDUCTASE"/>
    <property type="match status" value="1"/>
</dbReference>
<dbReference type="NCBIfam" id="TIGR00026">
    <property type="entry name" value="hi_GC_TIGR00026"/>
    <property type="match status" value="1"/>
</dbReference>
<dbReference type="RefSeq" id="WP_345726697.1">
    <property type="nucleotide sequence ID" value="NZ_BAAAYN010000005.1"/>
</dbReference>
<comment type="caution">
    <text evidence="3">The sequence shown here is derived from an EMBL/GenBank/DDBJ whole genome shotgun (WGS) entry which is preliminary data.</text>
</comment>
<protein>
    <submittedName>
        <fullName evidence="3">Nitroreductase family deazaflavin-dependent oxidoreductase</fullName>
    </submittedName>
</protein>
<keyword evidence="4" id="KW-1185">Reference proteome</keyword>
<dbReference type="PANTHER" id="PTHR39428">
    <property type="entry name" value="F420H(2)-DEPENDENT QUINONE REDUCTASE RV1261C"/>
    <property type="match status" value="1"/>
</dbReference>
<organism evidence="3 4">
    <name type="scientific">Cryptosporangium minutisporangium</name>
    <dbReference type="NCBI Taxonomy" id="113569"/>
    <lineage>
        <taxon>Bacteria</taxon>
        <taxon>Bacillati</taxon>
        <taxon>Actinomycetota</taxon>
        <taxon>Actinomycetes</taxon>
        <taxon>Cryptosporangiales</taxon>
        <taxon>Cryptosporangiaceae</taxon>
        <taxon>Cryptosporangium</taxon>
    </lineage>
</organism>
<reference evidence="4" key="1">
    <citation type="journal article" date="2019" name="Int. J. Syst. Evol. Microbiol.">
        <title>The Global Catalogue of Microorganisms (GCM) 10K type strain sequencing project: providing services to taxonomists for standard genome sequencing and annotation.</title>
        <authorList>
            <consortium name="The Broad Institute Genomics Platform"/>
            <consortium name="The Broad Institute Genome Sequencing Center for Infectious Disease"/>
            <person name="Wu L."/>
            <person name="Ma J."/>
        </authorList>
    </citation>
    <scope>NUCLEOTIDE SEQUENCE [LARGE SCALE GENOMIC DNA]</scope>
    <source>
        <strain evidence="4">JCM 9458</strain>
    </source>
</reference>
<comment type="catalytic activity">
    <reaction evidence="2">
        <text>oxidized coenzyme F420-(gamma-L-Glu)(n) + a quinol + H(+) = reduced coenzyme F420-(gamma-L-Glu)(n) + a quinone</text>
        <dbReference type="Rhea" id="RHEA:39663"/>
        <dbReference type="Rhea" id="RHEA-COMP:12939"/>
        <dbReference type="Rhea" id="RHEA-COMP:14378"/>
        <dbReference type="ChEBI" id="CHEBI:15378"/>
        <dbReference type="ChEBI" id="CHEBI:24646"/>
        <dbReference type="ChEBI" id="CHEBI:132124"/>
        <dbReference type="ChEBI" id="CHEBI:133980"/>
        <dbReference type="ChEBI" id="CHEBI:139511"/>
    </reaction>
</comment>
<name>A0ABP6ST56_9ACTN</name>
<proteinExistence type="inferred from homology"/>
<sequence>MTRSDAADGEYAPSRAEKIRDQVELFEASDGAAGNRVEGAPIVVVTTLGARSGRLRKTPLIRVEHEREYALVASMSGAPVHPAWYYNLTANPLAELQDGPVKRDYRAREVHGAERAIWWRRATDVWPAFELNQRHSRRRIPVLVLSPAAH</sequence>
<evidence type="ECO:0000313" key="4">
    <source>
        <dbReference type="Proteomes" id="UP001501676"/>
    </source>
</evidence>
<dbReference type="Pfam" id="PF04075">
    <property type="entry name" value="F420H2_quin_red"/>
    <property type="match status" value="1"/>
</dbReference>
<accession>A0ABP6ST56</accession>